<dbReference type="GO" id="GO:0046872">
    <property type="term" value="F:metal ion binding"/>
    <property type="evidence" value="ECO:0007669"/>
    <property type="project" value="UniProtKB-KW"/>
</dbReference>
<dbReference type="CDD" id="cd07409">
    <property type="entry name" value="MPP_CD73_N"/>
    <property type="match status" value="1"/>
</dbReference>
<evidence type="ECO:0000259" key="10">
    <source>
        <dbReference type="Pfam" id="PF02872"/>
    </source>
</evidence>
<dbReference type="OrthoDB" id="7722975at2759"/>
<evidence type="ECO:0000256" key="8">
    <source>
        <dbReference type="RuleBase" id="RU362119"/>
    </source>
</evidence>
<dbReference type="InterPro" id="IPR036907">
    <property type="entry name" value="5'-Nucleotdase_C_sf"/>
</dbReference>
<comment type="catalytic activity">
    <reaction evidence="1">
        <text>a ribonucleoside 5'-phosphate + H2O = a ribonucleoside + phosphate</text>
        <dbReference type="Rhea" id="RHEA:12484"/>
        <dbReference type="ChEBI" id="CHEBI:15377"/>
        <dbReference type="ChEBI" id="CHEBI:18254"/>
        <dbReference type="ChEBI" id="CHEBI:43474"/>
        <dbReference type="ChEBI" id="CHEBI:58043"/>
        <dbReference type="EC" id="3.1.3.5"/>
    </reaction>
</comment>
<feature type="signal peptide" evidence="8">
    <location>
        <begin position="1"/>
        <end position="22"/>
    </location>
</feature>
<comment type="similarity">
    <text evidence="2 8">Belongs to the 5'-nucleotidase family.</text>
</comment>
<accession>A0A226DAQ0</accession>
<dbReference type="EMBL" id="LNIX01000028">
    <property type="protein sequence ID" value="OXA41807.1"/>
    <property type="molecule type" value="Genomic_DNA"/>
</dbReference>
<dbReference type="Gene3D" id="3.90.780.10">
    <property type="entry name" value="5'-Nucleotidase, C-terminal domain"/>
    <property type="match status" value="1"/>
</dbReference>
<dbReference type="InterPro" id="IPR006179">
    <property type="entry name" value="5_nucleotidase/apyrase"/>
</dbReference>
<reference evidence="11 12" key="1">
    <citation type="submission" date="2015-12" db="EMBL/GenBank/DDBJ databases">
        <title>The genome of Folsomia candida.</title>
        <authorList>
            <person name="Faddeeva A."/>
            <person name="Derks M.F."/>
            <person name="Anvar Y."/>
            <person name="Smit S."/>
            <person name="Van Straalen N."/>
            <person name="Roelofs D."/>
        </authorList>
    </citation>
    <scope>NUCLEOTIDE SEQUENCE [LARGE SCALE GENOMIC DNA]</scope>
    <source>
        <strain evidence="11 12">VU population</strain>
        <tissue evidence="11">Whole body</tissue>
    </source>
</reference>
<dbReference type="STRING" id="158441.A0A226DAQ0"/>
<dbReference type="FunFam" id="3.90.780.10:FF:000001">
    <property type="entry name" value="NT5E isoform 3"/>
    <property type="match status" value="1"/>
</dbReference>
<dbReference type="AlphaFoldDB" id="A0A226DAQ0"/>
<dbReference type="SUPFAM" id="SSF55816">
    <property type="entry name" value="5'-nucleotidase (syn. UDP-sugar hydrolase), C-terminal domain"/>
    <property type="match status" value="1"/>
</dbReference>
<feature type="chain" id="PRO_5011823782" description="5'-nucleotidase" evidence="8">
    <location>
        <begin position="23"/>
        <end position="618"/>
    </location>
</feature>
<dbReference type="PANTHER" id="PTHR11575">
    <property type="entry name" value="5'-NUCLEOTIDASE-RELATED"/>
    <property type="match status" value="1"/>
</dbReference>
<dbReference type="PROSITE" id="PS00785">
    <property type="entry name" value="5_NUCLEOTIDASE_1"/>
    <property type="match status" value="1"/>
</dbReference>
<evidence type="ECO:0000259" key="9">
    <source>
        <dbReference type="Pfam" id="PF00149"/>
    </source>
</evidence>
<keyword evidence="7 8" id="KW-0378">Hydrolase</keyword>
<dbReference type="GO" id="GO:0000166">
    <property type="term" value="F:nucleotide binding"/>
    <property type="evidence" value="ECO:0007669"/>
    <property type="project" value="UniProtKB-KW"/>
</dbReference>
<dbReference type="InterPro" id="IPR029052">
    <property type="entry name" value="Metallo-depent_PP-like"/>
</dbReference>
<organism evidence="11 12">
    <name type="scientific">Folsomia candida</name>
    <name type="common">Springtail</name>
    <dbReference type="NCBI Taxonomy" id="158441"/>
    <lineage>
        <taxon>Eukaryota</taxon>
        <taxon>Metazoa</taxon>
        <taxon>Ecdysozoa</taxon>
        <taxon>Arthropoda</taxon>
        <taxon>Hexapoda</taxon>
        <taxon>Collembola</taxon>
        <taxon>Entomobryomorpha</taxon>
        <taxon>Isotomoidea</taxon>
        <taxon>Isotomidae</taxon>
        <taxon>Proisotominae</taxon>
        <taxon>Folsomia</taxon>
    </lineage>
</organism>
<feature type="domain" description="Calcineurin-like phosphoesterase" evidence="9">
    <location>
        <begin position="34"/>
        <end position="249"/>
    </location>
</feature>
<dbReference type="InterPro" id="IPR008334">
    <property type="entry name" value="5'-Nucleotdase_C"/>
</dbReference>
<dbReference type="InterPro" id="IPR004843">
    <property type="entry name" value="Calcineurin-like_PHP"/>
</dbReference>
<dbReference type="PRINTS" id="PR01607">
    <property type="entry name" value="APYRASEFAMLY"/>
</dbReference>
<protein>
    <recommendedName>
        <fullName evidence="3">5'-nucleotidase</fullName>
        <ecNumber evidence="3">3.1.3.5</ecNumber>
    </recommendedName>
</protein>
<evidence type="ECO:0000313" key="11">
    <source>
        <dbReference type="EMBL" id="OXA41807.1"/>
    </source>
</evidence>
<dbReference type="Pfam" id="PF02872">
    <property type="entry name" value="5_nucleotid_C"/>
    <property type="match status" value="1"/>
</dbReference>
<evidence type="ECO:0000256" key="4">
    <source>
        <dbReference type="ARBA" id="ARBA00022723"/>
    </source>
</evidence>
<dbReference type="OMA" id="RMAVIQY"/>
<keyword evidence="12" id="KW-1185">Reference proteome</keyword>
<dbReference type="GO" id="GO:0008253">
    <property type="term" value="F:5'-nucleotidase activity"/>
    <property type="evidence" value="ECO:0007669"/>
    <property type="project" value="UniProtKB-EC"/>
</dbReference>
<evidence type="ECO:0000256" key="7">
    <source>
        <dbReference type="ARBA" id="ARBA00022801"/>
    </source>
</evidence>
<evidence type="ECO:0000256" key="3">
    <source>
        <dbReference type="ARBA" id="ARBA00012643"/>
    </source>
</evidence>
<dbReference type="GO" id="GO:0006196">
    <property type="term" value="P:AMP catabolic process"/>
    <property type="evidence" value="ECO:0007669"/>
    <property type="project" value="TreeGrafter"/>
</dbReference>
<evidence type="ECO:0000256" key="5">
    <source>
        <dbReference type="ARBA" id="ARBA00022729"/>
    </source>
</evidence>
<dbReference type="Gene3D" id="3.60.21.10">
    <property type="match status" value="1"/>
</dbReference>
<evidence type="ECO:0000256" key="1">
    <source>
        <dbReference type="ARBA" id="ARBA00000815"/>
    </source>
</evidence>
<feature type="domain" description="5'-Nucleotidase C-terminal" evidence="10">
    <location>
        <begin position="344"/>
        <end position="541"/>
    </location>
</feature>
<dbReference type="InterPro" id="IPR006146">
    <property type="entry name" value="5'-Nucleotdase_CS"/>
</dbReference>
<dbReference type="GO" id="GO:0005886">
    <property type="term" value="C:plasma membrane"/>
    <property type="evidence" value="ECO:0007669"/>
    <property type="project" value="TreeGrafter"/>
</dbReference>
<evidence type="ECO:0000313" key="12">
    <source>
        <dbReference type="Proteomes" id="UP000198287"/>
    </source>
</evidence>
<keyword evidence="5 8" id="KW-0732">Signal</keyword>
<keyword evidence="6 8" id="KW-0547">Nucleotide-binding</keyword>
<dbReference type="Pfam" id="PF00149">
    <property type="entry name" value="Metallophos"/>
    <property type="match status" value="1"/>
</dbReference>
<dbReference type="FunFam" id="3.60.21.10:FF:000020">
    <property type="entry name" value="NT5E isoform 4"/>
    <property type="match status" value="1"/>
</dbReference>
<evidence type="ECO:0000256" key="6">
    <source>
        <dbReference type="ARBA" id="ARBA00022741"/>
    </source>
</evidence>
<keyword evidence="4" id="KW-0479">Metal-binding</keyword>
<dbReference type="Proteomes" id="UP000198287">
    <property type="component" value="Unassembled WGS sequence"/>
</dbReference>
<sequence length="618" mass="68747">MCQIIVNKSLTLFLLIANLVHCAYPNPTDQLTVTILHTNDVHSRFRETNKYGGSCAESEQRNNQCYGGFARLHHKVQEIRESHKNVLYLSGGDYYQGTVWYTLYKWRVVSTFVNILNHTAMAFGNHEFDDNVSGLVPFLDAATFPLISSNIDDSKEPSIQGKYKKSHVVTLEDGRKVGIIGFTTQETKDISNPGSLIFNDVVASIKAESERLHSEGITMLIAVGHAGYDVDQKIAKEVPLIDVVVGGHTNTFLYTGKAPDLENPLGEYPTIVEQPSGRRVPVVQAYAFGKYLGYLQVNFNSEGEVVSWGGNPILMDASVPQDPTVLELVELWGRNVSDKVKEQIGRTRVFLNGSEHECRLRECSLANLVTDAMVHVNLKFSDSLYWSDVTMAIMNGGGVRASIDEESKNGKLKIVIVFQNVFIQLYLSGSISMDDILTVLPFSNTIDLIEIQGNHLREAFEFSVQDYDPKGFHLAGKFLQVSGMRVVYDITQPNGKRVKKLLVRCKECRVPKYVPLDDDTIYKVAVPSYIATGGDGFAIIKENALSHHLQGILDSDMIVEYIKSQGPIIQGVEGRISFETGSADSYCGSSSGLRCQNYWTISILTTLLLILIQKCILY</sequence>
<dbReference type="PANTHER" id="PTHR11575:SF24">
    <property type="entry name" value="5'-NUCLEOTIDASE"/>
    <property type="match status" value="1"/>
</dbReference>
<comment type="caution">
    <text evidence="11">The sequence shown here is derived from an EMBL/GenBank/DDBJ whole genome shotgun (WGS) entry which is preliminary data.</text>
</comment>
<dbReference type="EC" id="3.1.3.5" evidence="3"/>
<gene>
    <name evidence="11" type="ORF">Fcan01_23464</name>
</gene>
<evidence type="ECO:0000256" key="2">
    <source>
        <dbReference type="ARBA" id="ARBA00006654"/>
    </source>
</evidence>
<name>A0A226DAQ0_FOLCA</name>
<dbReference type="SUPFAM" id="SSF56300">
    <property type="entry name" value="Metallo-dependent phosphatases"/>
    <property type="match status" value="1"/>
</dbReference>
<proteinExistence type="inferred from homology"/>